<dbReference type="InParanoid" id="A0A1S3H7Y3"/>
<name>A0A1S3H7Y3_LINAN</name>
<feature type="domain" description="FH2" evidence="3">
    <location>
        <begin position="409"/>
        <end position="787"/>
    </location>
</feature>
<dbReference type="GO" id="GO:0031267">
    <property type="term" value="F:small GTPase binding"/>
    <property type="evidence" value="ECO:0007669"/>
    <property type="project" value="InterPro"/>
</dbReference>
<organism evidence="4 5">
    <name type="scientific">Lingula anatina</name>
    <name type="common">Brachiopod</name>
    <name type="synonym">Lingula unguis</name>
    <dbReference type="NCBI Taxonomy" id="7574"/>
    <lineage>
        <taxon>Eukaryota</taxon>
        <taxon>Metazoa</taxon>
        <taxon>Spiralia</taxon>
        <taxon>Lophotrochozoa</taxon>
        <taxon>Brachiopoda</taxon>
        <taxon>Linguliformea</taxon>
        <taxon>Lingulata</taxon>
        <taxon>Lingulida</taxon>
        <taxon>Linguloidea</taxon>
        <taxon>Lingulidae</taxon>
        <taxon>Lingula</taxon>
    </lineage>
</organism>
<evidence type="ECO:0000256" key="1">
    <source>
        <dbReference type="SAM" id="MobiDB-lite"/>
    </source>
</evidence>
<dbReference type="PANTHER" id="PTHR46345">
    <property type="entry name" value="INVERTED FORMIN-2"/>
    <property type="match status" value="1"/>
</dbReference>
<keyword evidence="4" id="KW-1185">Reference proteome</keyword>
<dbReference type="InterPro" id="IPR014768">
    <property type="entry name" value="GBD/FH3_dom"/>
</dbReference>
<dbReference type="Proteomes" id="UP000085678">
    <property type="component" value="Unplaced"/>
</dbReference>
<feature type="compositionally biased region" description="Polar residues" evidence="1">
    <location>
        <begin position="371"/>
        <end position="385"/>
    </location>
</feature>
<feature type="region of interest" description="Disordered" evidence="1">
    <location>
        <begin position="371"/>
        <end position="392"/>
    </location>
</feature>
<dbReference type="RefSeq" id="XP_013382225.1">
    <property type="nucleotide sequence ID" value="XM_013526771.2"/>
</dbReference>
<dbReference type="PANTHER" id="PTHR46345:SF8">
    <property type="entry name" value="FORMIN 3, ISOFORM B"/>
    <property type="match status" value="1"/>
</dbReference>
<dbReference type="SMART" id="SM00498">
    <property type="entry name" value="FH2"/>
    <property type="match status" value="1"/>
</dbReference>
<feature type="region of interest" description="Disordered" evidence="1">
    <location>
        <begin position="1113"/>
        <end position="1160"/>
    </location>
</feature>
<feature type="region of interest" description="Disordered" evidence="1">
    <location>
        <begin position="1"/>
        <end position="25"/>
    </location>
</feature>
<gene>
    <name evidence="5" type="primary">LOC106153007</name>
</gene>
<dbReference type="InterPro" id="IPR010472">
    <property type="entry name" value="FH3_dom"/>
</dbReference>
<feature type="compositionally biased region" description="Low complexity" evidence="1">
    <location>
        <begin position="1134"/>
        <end position="1146"/>
    </location>
</feature>
<dbReference type="SMART" id="SM01140">
    <property type="entry name" value="Drf_GBD"/>
    <property type="match status" value="1"/>
</dbReference>
<dbReference type="SMART" id="SM01139">
    <property type="entry name" value="Drf_FH3"/>
    <property type="match status" value="1"/>
</dbReference>
<accession>A0A1S3H7Y3</accession>
<evidence type="ECO:0000259" key="2">
    <source>
        <dbReference type="PROSITE" id="PS51232"/>
    </source>
</evidence>
<feature type="region of interest" description="Disordered" evidence="1">
    <location>
        <begin position="1009"/>
        <end position="1068"/>
    </location>
</feature>
<dbReference type="PROSITE" id="PS51232">
    <property type="entry name" value="GBD_FH3"/>
    <property type="match status" value="1"/>
</dbReference>
<evidence type="ECO:0000313" key="4">
    <source>
        <dbReference type="Proteomes" id="UP000085678"/>
    </source>
</evidence>
<dbReference type="InterPro" id="IPR042201">
    <property type="entry name" value="FH2_Formin_sf"/>
</dbReference>
<feature type="domain" description="GBD/FH3" evidence="2">
    <location>
        <begin position="1"/>
        <end position="322"/>
    </location>
</feature>
<dbReference type="Gene3D" id="1.20.58.2220">
    <property type="entry name" value="Formin, FH2 domain"/>
    <property type="match status" value="1"/>
</dbReference>
<dbReference type="InterPro" id="IPR016024">
    <property type="entry name" value="ARM-type_fold"/>
</dbReference>
<sequence>MPGDKTIGTMQPVKQHEDGNIKPLSDARQTLDPAIEMYQNLRLKIEQSDPTWLQEFLELGGLDSLLEALQVLSCKDSPSLIDSVLELDCMCCVRELLNTQPGLQYISGREELVKKLSNSLGSSDILVRKQVFEILAVTCVHSQNGHRAVLAGLEYFKTMAHQADRLSIIMTELKLSETGPYRTAIVAFINCLLSCTNDLIERCRLRNEMAGLQLLDVLFFLKKEELDEDLCIQIDAFYRQKHKDELELQKTNHLCSNLGNVRHVFDCLANKVHGKQEGIHLLHVLQDLLFLSSQKSDSNAQLRWQTMAQTVHRLTFCNKNELHEAVDHISSKELSESHTALFINNNTPCTIKVVQNQEVEKENLLHSEGQGQIKGQGQSVNAIQTEENESPKKKLECMVPDEGTVKSGDFIRETPTVLMKTLNWVQVPEDNLYNNSVWTQTKPVCDSVPLADGAELEELFKDDAELQEVSLLSSPQSLRINLFLHALDMEPDCFVAQLAEGKSPGVKVDLLRFLYQALPEEEEVKTLQMYAGKLPSGKKLSKADQFVVHLATDIPDYRLLLHSLLFIAEYPSKFEKLKHVLVAMVTSCKTLMQGDGLRCILRRILDIGNFMNHGNALGQCKGFQVSSLSKLGTVRSSEPCYTLLHHVVKLTPEEELTKLLDRLPLLQAAASMPLAEVRTQFNSLNNELTSLLPQLSSSSPLLQQRFEPFLVSVRQQFGQLQRSVIELKILGSQLAEYLCENPSIFDLHVCFKHLQQFSGSVKRCMLDNEQNSGIKAMAEKRQAQLKEKTMTRRLAKTLGTKNDANSTVIDNGSGYGGVLDFLLLEIHQGNFHPKLRTLHCVLSPVASPIMADNTLMISEIAKTENESRRKRFEDLSVRGIDKEVLTFQNDITLVPPPKPARSKVSEADCLYDVRTSSRRHSFSDVQLDVSAIDGKRLSRIELHLGGDEFCPSFPESASILAPLNLECPKSSSPFGKCHIPEQMEEEPVEKPNKRRSSFGILGKLYGAMKKTKQSSQAKSGEGKTNQKKGKSSKSPEDQNVGAFSRLPQRRSGRFTKNNSAERAAVTESMKSPLQVLRKQGYSGKIREGAVLSNPNVVPPGMVIKRGYRASVDSSAESERNMGLKQRDVNAGAAPQQPQPRRQLLKPGEIHFNPRSQQDIKKQVVGVQHKGKENTEMGTNPAISASIVEKRYALRAYQRFRAERADAQ</sequence>
<proteinExistence type="predicted"/>
<dbReference type="InterPro" id="IPR011989">
    <property type="entry name" value="ARM-like"/>
</dbReference>
<dbReference type="Pfam" id="PF06367">
    <property type="entry name" value="Drf_FH3"/>
    <property type="match status" value="1"/>
</dbReference>
<evidence type="ECO:0000313" key="5">
    <source>
        <dbReference type="RefSeq" id="XP_013382225.1"/>
    </source>
</evidence>
<dbReference type="AlphaFoldDB" id="A0A1S3H7Y3"/>
<dbReference type="PROSITE" id="PS51444">
    <property type="entry name" value="FH2"/>
    <property type="match status" value="1"/>
</dbReference>
<dbReference type="InterPro" id="IPR010473">
    <property type="entry name" value="GTPase-bd"/>
</dbReference>
<dbReference type="SUPFAM" id="SSF48371">
    <property type="entry name" value="ARM repeat"/>
    <property type="match status" value="1"/>
</dbReference>
<dbReference type="Gene3D" id="1.25.10.10">
    <property type="entry name" value="Leucine-rich Repeat Variant"/>
    <property type="match status" value="1"/>
</dbReference>
<reference evidence="5" key="1">
    <citation type="submission" date="2025-08" db="UniProtKB">
        <authorList>
            <consortium name="RefSeq"/>
        </authorList>
    </citation>
    <scope>IDENTIFICATION</scope>
    <source>
        <tissue evidence="5">Gonads</tissue>
    </source>
</reference>
<dbReference type="Pfam" id="PF06371">
    <property type="entry name" value="Drf_GBD"/>
    <property type="match status" value="1"/>
</dbReference>
<dbReference type="GO" id="GO:0003779">
    <property type="term" value="F:actin binding"/>
    <property type="evidence" value="ECO:0007669"/>
    <property type="project" value="InterPro"/>
</dbReference>
<dbReference type="SUPFAM" id="SSF101447">
    <property type="entry name" value="Formin homology 2 domain (FH2 domain)"/>
    <property type="match status" value="1"/>
</dbReference>
<dbReference type="GeneID" id="106153007"/>
<evidence type="ECO:0000259" key="3">
    <source>
        <dbReference type="PROSITE" id="PS51444"/>
    </source>
</evidence>
<dbReference type="Pfam" id="PF02181">
    <property type="entry name" value="FH2"/>
    <property type="match status" value="1"/>
</dbReference>
<dbReference type="GO" id="GO:0030036">
    <property type="term" value="P:actin cytoskeleton organization"/>
    <property type="evidence" value="ECO:0007669"/>
    <property type="project" value="InterPro"/>
</dbReference>
<feature type="compositionally biased region" description="Basic and acidic residues" evidence="1">
    <location>
        <begin position="1116"/>
        <end position="1127"/>
    </location>
</feature>
<protein>
    <submittedName>
        <fullName evidence="5">Inverted formin-2-like</fullName>
    </submittedName>
</protein>
<dbReference type="InterPro" id="IPR015425">
    <property type="entry name" value="FH2_Formin"/>
</dbReference>
<dbReference type="KEGG" id="lak:106153007"/>
<dbReference type="OrthoDB" id="26518at2759"/>